<dbReference type="Proteomes" id="UP000325579">
    <property type="component" value="Unassembled WGS sequence"/>
</dbReference>
<dbReference type="GeneID" id="43670282"/>
<organism evidence="1 2">
    <name type="scientific">Aspergillus pseudonomiae</name>
    <dbReference type="NCBI Taxonomy" id="1506151"/>
    <lineage>
        <taxon>Eukaryota</taxon>
        <taxon>Fungi</taxon>
        <taxon>Dikarya</taxon>
        <taxon>Ascomycota</taxon>
        <taxon>Pezizomycotina</taxon>
        <taxon>Eurotiomycetes</taxon>
        <taxon>Eurotiomycetidae</taxon>
        <taxon>Eurotiales</taxon>
        <taxon>Aspergillaceae</taxon>
        <taxon>Aspergillus</taxon>
        <taxon>Aspergillus subgen. Circumdati</taxon>
    </lineage>
</organism>
<evidence type="ECO:0000313" key="2">
    <source>
        <dbReference type="Proteomes" id="UP000325579"/>
    </source>
</evidence>
<dbReference type="OrthoDB" id="4449497at2759"/>
<gene>
    <name evidence="1" type="ORF">BDV37DRAFT_276630</name>
</gene>
<dbReference type="RefSeq" id="XP_031935134.1">
    <property type="nucleotide sequence ID" value="XM_032085591.1"/>
</dbReference>
<reference evidence="1 2" key="1">
    <citation type="submission" date="2019-04" db="EMBL/GenBank/DDBJ databases">
        <authorList>
            <consortium name="DOE Joint Genome Institute"/>
            <person name="Mondo S."/>
            <person name="Kjaerbolling I."/>
            <person name="Vesth T."/>
            <person name="Frisvad J.C."/>
            <person name="Nybo J.L."/>
            <person name="Theobald S."/>
            <person name="Kildgaard S."/>
            <person name="Isbrandt T."/>
            <person name="Kuo A."/>
            <person name="Sato A."/>
            <person name="Lyhne E.K."/>
            <person name="Kogle M.E."/>
            <person name="Wiebenga A."/>
            <person name="Kun R.S."/>
            <person name="Lubbers R.J."/>
            <person name="Makela M.R."/>
            <person name="Barry K."/>
            <person name="Chovatia M."/>
            <person name="Clum A."/>
            <person name="Daum C."/>
            <person name="Haridas S."/>
            <person name="He G."/>
            <person name="LaButti K."/>
            <person name="Lipzen A."/>
            <person name="Riley R."/>
            <person name="Salamov A."/>
            <person name="Simmons B.A."/>
            <person name="Magnuson J.K."/>
            <person name="Henrissat B."/>
            <person name="Mortensen U.H."/>
            <person name="Larsen T.O."/>
            <person name="Devries R.P."/>
            <person name="Grigoriev I.V."/>
            <person name="Machida M."/>
            <person name="Baker S.E."/>
            <person name="Andersen M.R."/>
            <person name="Cantor M.N."/>
            <person name="Hua S.X."/>
        </authorList>
    </citation>
    <scope>NUCLEOTIDE SEQUENCE [LARGE SCALE GENOMIC DNA]</scope>
    <source>
        <strain evidence="1 2">CBS 119388</strain>
    </source>
</reference>
<dbReference type="AlphaFoldDB" id="A0A5N7CUE1"/>
<protein>
    <submittedName>
        <fullName evidence="1">Uncharacterized protein</fullName>
    </submittedName>
</protein>
<proteinExistence type="predicted"/>
<keyword evidence="2" id="KW-1185">Reference proteome</keyword>
<name>A0A5N7CUE1_9EURO</name>
<accession>A0A5N7CUE1</accession>
<sequence>MNELPTPADHLGLVPYDDPVWAMQNLGFQRYYRQGLPAEEAVRAVEEAYEQAKKYHESPTLHCLGDEECVAFLRSNAPGIEGTIERALGMEFQNIVRQPPAIFRGESSQSSFRMAHLAGLGSATIVVYPGTHQDWESFMSEPTAPYEVTLHNTQLLVVAGQTFVEILMLANAFSPFAIPLMVFHPWGRS</sequence>
<dbReference type="EMBL" id="ML736877">
    <property type="protein sequence ID" value="KAE8397815.1"/>
    <property type="molecule type" value="Genomic_DNA"/>
</dbReference>
<evidence type="ECO:0000313" key="1">
    <source>
        <dbReference type="EMBL" id="KAE8397815.1"/>
    </source>
</evidence>